<keyword evidence="3" id="KW-1185">Reference proteome</keyword>
<keyword evidence="1" id="KW-0472">Membrane</keyword>
<evidence type="ECO:0000313" key="3">
    <source>
        <dbReference type="Proteomes" id="UP000035444"/>
    </source>
</evidence>
<sequence>MGRTLAKPFRFLSIGGKPNLEFWFTQSVILLSTMLGVYLASFAGFEIAINFDRYQRLSDTRNLEISLRAEVSDNIIKVEEWAGSYNEGPMLWHDLRFAPRESFKLDDVIWLTMRNSSTTFELSPETLTDIRRFYSVVEQNKTILFQQSQPNGLAKKSIKNMALAAKEARSDILDRMDEDIVRLDAELKELLD</sequence>
<evidence type="ECO:0000313" key="2">
    <source>
        <dbReference type="EMBL" id="KLN59161.1"/>
    </source>
</evidence>
<comment type="caution">
    <text evidence="2">The sequence shown here is derived from an EMBL/GenBank/DDBJ whole genome shotgun (WGS) entry which is preliminary data.</text>
</comment>
<dbReference type="OrthoDB" id="196134at2"/>
<dbReference type="EMBL" id="LAQL01000019">
    <property type="protein sequence ID" value="KLN59161.1"/>
    <property type="molecule type" value="Genomic_DNA"/>
</dbReference>
<dbReference type="Proteomes" id="UP000035444">
    <property type="component" value="Unassembled WGS sequence"/>
</dbReference>
<proteinExistence type="predicted"/>
<reference evidence="2 3" key="1">
    <citation type="submission" date="2015-03" db="EMBL/GenBank/DDBJ databases">
        <title>Genome Sequence of Kiloniella spongiae MEBiC09566, isolated from a marine sponge.</title>
        <authorList>
            <person name="Shao Z."/>
            <person name="Wang L."/>
            <person name="Li X."/>
        </authorList>
    </citation>
    <scope>NUCLEOTIDE SEQUENCE [LARGE SCALE GENOMIC DNA]</scope>
    <source>
        <strain evidence="2 3">MEBiC09566</strain>
    </source>
</reference>
<keyword evidence="1" id="KW-0812">Transmembrane</keyword>
<evidence type="ECO:0000256" key="1">
    <source>
        <dbReference type="SAM" id="Phobius"/>
    </source>
</evidence>
<feature type="transmembrane region" description="Helical" evidence="1">
    <location>
        <begin position="28"/>
        <end position="51"/>
    </location>
</feature>
<protein>
    <submittedName>
        <fullName evidence="2">Uncharacterized protein</fullName>
    </submittedName>
</protein>
<gene>
    <name evidence="2" type="ORF">WH96_19315</name>
</gene>
<name>A0A0H2MAF5_9PROT</name>
<organism evidence="2 3">
    <name type="scientific">Kiloniella spongiae</name>
    <dbReference type="NCBI Taxonomy" id="1489064"/>
    <lineage>
        <taxon>Bacteria</taxon>
        <taxon>Pseudomonadati</taxon>
        <taxon>Pseudomonadota</taxon>
        <taxon>Alphaproteobacteria</taxon>
        <taxon>Rhodospirillales</taxon>
        <taxon>Kiloniellaceae</taxon>
        <taxon>Kiloniella</taxon>
    </lineage>
</organism>
<keyword evidence="1" id="KW-1133">Transmembrane helix</keyword>
<dbReference type="AlphaFoldDB" id="A0A0H2MAF5"/>
<accession>A0A0H2MAF5</accession>